<evidence type="ECO:0000313" key="4">
    <source>
        <dbReference type="Proteomes" id="UP000288024"/>
    </source>
</evidence>
<organism evidence="3 4">
    <name type="scientific">Niallia taxi</name>
    <dbReference type="NCBI Taxonomy" id="2499688"/>
    <lineage>
        <taxon>Bacteria</taxon>
        <taxon>Bacillati</taxon>
        <taxon>Bacillota</taxon>
        <taxon>Bacilli</taxon>
        <taxon>Bacillales</taxon>
        <taxon>Bacillaceae</taxon>
        <taxon>Niallia</taxon>
    </lineage>
</organism>
<reference evidence="3 4" key="1">
    <citation type="submission" date="2019-01" db="EMBL/GenBank/DDBJ databases">
        <title>Bacillus sp. M5HDSG1-1, whole genome shotgun sequence.</title>
        <authorList>
            <person name="Tuo L."/>
        </authorList>
    </citation>
    <scope>NUCLEOTIDE SEQUENCE [LARGE SCALE GENOMIC DNA]</scope>
    <source>
        <strain evidence="3 4">M5HDSG1-1</strain>
    </source>
</reference>
<keyword evidence="4" id="KW-1185">Reference proteome</keyword>
<sequence length="327" mass="38007">MVNIVHWIWHIGVIYILYGILLVVALRVAYLIMMESLKVTYSDWNYKYRIRRIKKNLDVKESPVSRNPLVKHISLLIRTTSDNRNELDAQVFVLFSGIIGFSMFVLFFIALHDLVVAAIFGLLLSTIPYIFLRLKLNKIRYLMSLEFLSIVQRLTQNYSANQQDMYYALVETQKQIKNEDLRKVTIRLISDLQVSRSEKELKESVQVFTYTANTNWSKRLGSIILKAYLYNEKVSNALMVLTKQMEDTEEMLEEEKSQMQDSIYDGFITAPLFIGSLILGYYSSGAQDWFSLQFGGKWNLFLFCLCLVGVIFSIIISIFLKSPKNDL</sequence>
<protein>
    <recommendedName>
        <fullName evidence="5">Type II secretion system protein GspF domain-containing protein</fullName>
    </recommendedName>
</protein>
<keyword evidence="2" id="KW-0472">Membrane</keyword>
<dbReference type="GeneID" id="87619101"/>
<proteinExistence type="predicted"/>
<feature type="transmembrane region" description="Helical" evidence="2">
    <location>
        <begin position="6"/>
        <end position="30"/>
    </location>
</feature>
<evidence type="ECO:0000256" key="2">
    <source>
        <dbReference type="SAM" id="Phobius"/>
    </source>
</evidence>
<gene>
    <name evidence="3" type="ORF">EM808_19680</name>
</gene>
<keyword evidence="2" id="KW-0812">Transmembrane</keyword>
<keyword evidence="1" id="KW-0175">Coiled coil</keyword>
<evidence type="ECO:0000313" key="3">
    <source>
        <dbReference type="EMBL" id="RVT59517.1"/>
    </source>
</evidence>
<keyword evidence="2" id="KW-1133">Transmembrane helix</keyword>
<evidence type="ECO:0008006" key="5">
    <source>
        <dbReference type="Google" id="ProtNLM"/>
    </source>
</evidence>
<comment type="caution">
    <text evidence="3">The sequence shown here is derived from an EMBL/GenBank/DDBJ whole genome shotgun (WGS) entry which is preliminary data.</text>
</comment>
<evidence type="ECO:0000256" key="1">
    <source>
        <dbReference type="SAM" id="Coils"/>
    </source>
</evidence>
<dbReference type="AlphaFoldDB" id="A0A437K7G9"/>
<feature type="transmembrane region" description="Helical" evidence="2">
    <location>
        <begin position="263"/>
        <end position="283"/>
    </location>
</feature>
<feature type="transmembrane region" description="Helical" evidence="2">
    <location>
        <begin position="298"/>
        <end position="320"/>
    </location>
</feature>
<dbReference type="EMBL" id="RZTZ01000009">
    <property type="protein sequence ID" value="RVT59517.1"/>
    <property type="molecule type" value="Genomic_DNA"/>
</dbReference>
<feature type="transmembrane region" description="Helical" evidence="2">
    <location>
        <begin position="91"/>
        <end position="109"/>
    </location>
</feature>
<feature type="transmembrane region" description="Helical" evidence="2">
    <location>
        <begin position="115"/>
        <end position="134"/>
    </location>
</feature>
<dbReference type="RefSeq" id="WP_127739930.1">
    <property type="nucleotide sequence ID" value="NZ_CAJCKN010000005.1"/>
</dbReference>
<dbReference type="Proteomes" id="UP000288024">
    <property type="component" value="Unassembled WGS sequence"/>
</dbReference>
<accession>A0A437K7G9</accession>
<name>A0A437K7G9_9BACI</name>
<feature type="coiled-coil region" evidence="1">
    <location>
        <begin position="231"/>
        <end position="262"/>
    </location>
</feature>